<dbReference type="InterPro" id="IPR013249">
    <property type="entry name" value="RNA_pol_sigma70_r4_t2"/>
</dbReference>
<keyword evidence="8" id="KW-1185">Reference proteome</keyword>
<evidence type="ECO:0000256" key="4">
    <source>
        <dbReference type="ARBA" id="ARBA00023163"/>
    </source>
</evidence>
<dbReference type="Pfam" id="PF04542">
    <property type="entry name" value="Sigma70_r2"/>
    <property type="match status" value="1"/>
</dbReference>
<dbReference type="PANTHER" id="PTHR43133:SF63">
    <property type="entry name" value="RNA POLYMERASE SIGMA FACTOR FECI-RELATED"/>
    <property type="match status" value="1"/>
</dbReference>
<dbReference type="FunFam" id="1.10.10.10:FF:000427">
    <property type="entry name" value="RNA polymerase sigma factor"/>
    <property type="match status" value="1"/>
</dbReference>
<dbReference type="Gene3D" id="1.10.1740.10">
    <property type="match status" value="1"/>
</dbReference>
<dbReference type="GO" id="GO:0006352">
    <property type="term" value="P:DNA-templated transcription initiation"/>
    <property type="evidence" value="ECO:0007669"/>
    <property type="project" value="InterPro"/>
</dbReference>
<evidence type="ECO:0000259" key="6">
    <source>
        <dbReference type="Pfam" id="PF08281"/>
    </source>
</evidence>
<keyword evidence="2" id="KW-0805">Transcription regulation</keyword>
<dbReference type="NCBIfam" id="TIGR02937">
    <property type="entry name" value="sigma70-ECF"/>
    <property type="match status" value="1"/>
</dbReference>
<dbReference type="EMBL" id="PQGA01000009">
    <property type="protein sequence ID" value="POR50123.1"/>
    <property type="molecule type" value="Genomic_DNA"/>
</dbReference>
<reference evidence="7 8" key="1">
    <citation type="submission" date="2018-01" db="EMBL/GenBank/DDBJ databases">
        <title>Genomic Encyclopedia of Type Strains, Phase III (KMG-III): the genomes of soil and plant-associated and newly described type strains.</title>
        <authorList>
            <person name="Whitman W."/>
        </authorList>
    </citation>
    <scope>NUCLEOTIDE SEQUENCE [LARGE SCALE GENOMIC DNA]</scope>
    <source>
        <strain evidence="7 8">JCM 18070</strain>
    </source>
</reference>
<evidence type="ECO:0000256" key="2">
    <source>
        <dbReference type="ARBA" id="ARBA00023015"/>
    </source>
</evidence>
<dbReference type="Pfam" id="PF08281">
    <property type="entry name" value="Sigma70_r4_2"/>
    <property type="match status" value="1"/>
</dbReference>
<dbReference type="CDD" id="cd06171">
    <property type="entry name" value="Sigma70_r4"/>
    <property type="match status" value="1"/>
</dbReference>
<proteinExistence type="inferred from homology"/>
<comment type="caution">
    <text evidence="7">The sequence shown here is derived from an EMBL/GenBank/DDBJ whole genome shotgun (WGS) entry which is preliminary data.</text>
</comment>
<evidence type="ECO:0000259" key="5">
    <source>
        <dbReference type="Pfam" id="PF04542"/>
    </source>
</evidence>
<dbReference type="AlphaFoldDB" id="A0A2S4M5Y5"/>
<dbReference type="SUPFAM" id="SSF88946">
    <property type="entry name" value="Sigma2 domain of RNA polymerase sigma factors"/>
    <property type="match status" value="1"/>
</dbReference>
<evidence type="ECO:0000256" key="3">
    <source>
        <dbReference type="ARBA" id="ARBA00023082"/>
    </source>
</evidence>
<dbReference type="GO" id="GO:0016987">
    <property type="term" value="F:sigma factor activity"/>
    <property type="evidence" value="ECO:0007669"/>
    <property type="project" value="UniProtKB-KW"/>
</dbReference>
<dbReference type="InterPro" id="IPR013324">
    <property type="entry name" value="RNA_pol_sigma_r3/r4-like"/>
</dbReference>
<dbReference type="NCBIfam" id="NF007232">
    <property type="entry name" value="PRK09651.1"/>
    <property type="match status" value="1"/>
</dbReference>
<protein>
    <submittedName>
        <fullName evidence="7">RNA polymerase sigma-70 factor (ECF subfamily)</fullName>
    </submittedName>
</protein>
<dbReference type="InterPro" id="IPR013325">
    <property type="entry name" value="RNA_pol_sigma_r2"/>
</dbReference>
<dbReference type="NCBIfam" id="NF009180">
    <property type="entry name" value="PRK12528.1"/>
    <property type="match status" value="1"/>
</dbReference>
<dbReference type="GO" id="GO:0003677">
    <property type="term" value="F:DNA binding"/>
    <property type="evidence" value="ECO:0007669"/>
    <property type="project" value="InterPro"/>
</dbReference>
<dbReference type="Gene3D" id="1.10.10.10">
    <property type="entry name" value="Winged helix-like DNA-binding domain superfamily/Winged helix DNA-binding domain"/>
    <property type="match status" value="1"/>
</dbReference>
<evidence type="ECO:0000313" key="8">
    <source>
        <dbReference type="Proteomes" id="UP000237381"/>
    </source>
</evidence>
<dbReference type="InterPro" id="IPR014284">
    <property type="entry name" value="RNA_pol_sigma-70_dom"/>
</dbReference>
<name>A0A2S4M5Y5_9BURK</name>
<dbReference type="SUPFAM" id="SSF88659">
    <property type="entry name" value="Sigma3 and sigma4 domains of RNA polymerase sigma factors"/>
    <property type="match status" value="1"/>
</dbReference>
<dbReference type="InterPro" id="IPR007627">
    <property type="entry name" value="RNA_pol_sigma70_r2"/>
</dbReference>
<dbReference type="InterPro" id="IPR036388">
    <property type="entry name" value="WH-like_DNA-bd_sf"/>
</dbReference>
<keyword evidence="3" id="KW-0731">Sigma factor</keyword>
<accession>A0A2S4M5Y5</accession>
<feature type="domain" description="RNA polymerase sigma-70 region 2" evidence="5">
    <location>
        <begin position="15"/>
        <end position="82"/>
    </location>
</feature>
<dbReference type="InterPro" id="IPR039425">
    <property type="entry name" value="RNA_pol_sigma-70-like"/>
</dbReference>
<dbReference type="OrthoDB" id="8654550at2"/>
<comment type="similarity">
    <text evidence="1">Belongs to the sigma-70 factor family. ECF subfamily.</text>
</comment>
<keyword evidence="4" id="KW-0804">Transcription</keyword>
<evidence type="ECO:0000313" key="7">
    <source>
        <dbReference type="EMBL" id="POR50123.1"/>
    </source>
</evidence>
<sequence length="171" mass="19368">MSAVLIDAQQQVHALYRDHHGWLHGWLRRKLGDAFEAADLAHDTFLRILSAHERLGAPELREPRAYLTTVARSVLLNHYRRLSLEQAFLAALAQLPEPQTPSTEERLVILETLHEVDAMLDSLAPKARTAFLLAQLEGLTYAEIAERLQVSVRTVKRYMADAFEACLMMAL</sequence>
<dbReference type="RefSeq" id="WP_103705469.1">
    <property type="nucleotide sequence ID" value="NZ_PQGA01000009.1"/>
</dbReference>
<gene>
    <name evidence="7" type="ORF">B0G62_10931</name>
</gene>
<dbReference type="PANTHER" id="PTHR43133">
    <property type="entry name" value="RNA POLYMERASE ECF-TYPE SIGMA FACTO"/>
    <property type="match status" value="1"/>
</dbReference>
<evidence type="ECO:0000256" key="1">
    <source>
        <dbReference type="ARBA" id="ARBA00010641"/>
    </source>
</evidence>
<dbReference type="Proteomes" id="UP000237381">
    <property type="component" value="Unassembled WGS sequence"/>
</dbReference>
<organism evidence="7 8">
    <name type="scientific">Paraburkholderia eburnea</name>
    <dbReference type="NCBI Taxonomy" id="1189126"/>
    <lineage>
        <taxon>Bacteria</taxon>
        <taxon>Pseudomonadati</taxon>
        <taxon>Pseudomonadota</taxon>
        <taxon>Betaproteobacteria</taxon>
        <taxon>Burkholderiales</taxon>
        <taxon>Burkholderiaceae</taxon>
        <taxon>Paraburkholderia</taxon>
    </lineage>
</organism>
<feature type="domain" description="RNA polymerase sigma factor 70 region 4 type 2" evidence="6">
    <location>
        <begin position="114"/>
        <end position="166"/>
    </location>
</feature>